<dbReference type="EMBL" id="AYYR01000082">
    <property type="protein sequence ID" value="KRM74390.1"/>
    <property type="molecule type" value="Genomic_DNA"/>
</dbReference>
<organism evidence="3 4">
    <name type="scientific">Secundilactobacillus collinoides DSM 20515 = JCM 1123</name>
    <dbReference type="NCBI Taxonomy" id="1423733"/>
    <lineage>
        <taxon>Bacteria</taxon>
        <taxon>Bacillati</taxon>
        <taxon>Bacillota</taxon>
        <taxon>Bacilli</taxon>
        <taxon>Lactobacillales</taxon>
        <taxon>Lactobacillaceae</taxon>
        <taxon>Secundilactobacillus</taxon>
    </lineage>
</organism>
<feature type="binding site" evidence="2">
    <location>
        <position position="97"/>
    </location>
    <ligand>
        <name>substrate</name>
    </ligand>
</feature>
<dbReference type="Proteomes" id="UP000051845">
    <property type="component" value="Unassembled WGS sequence"/>
</dbReference>
<name>A0A0R2BDT8_SECCO</name>
<sequence length="216" mass="23972">MKRIFIVRHGKTQWNKENRLQGRYADSDLLTDDLTPYQQVAAYLDQYRFEAVFASPIKRAVHTAQLVTDNFTQPVPDLQTAAGLAELTFGDWEGKSKDELVAEQPVLFRKLSQRINTPELDAIGIENFTAARQRFAQAIRAIGDQIGPDDNALVFSHGGISQLGIKALTGNEHLLGLKNLSTSIVALRPDGAFLDVYNQTAYLRGVNLNEGNVSIM</sequence>
<evidence type="ECO:0000256" key="2">
    <source>
        <dbReference type="PIRSR" id="PIRSR613078-2"/>
    </source>
</evidence>
<evidence type="ECO:0000256" key="1">
    <source>
        <dbReference type="PIRSR" id="PIRSR613078-1"/>
    </source>
</evidence>
<feature type="binding site" evidence="2">
    <location>
        <begin position="8"/>
        <end position="15"/>
    </location>
    <ligand>
        <name>substrate</name>
    </ligand>
</feature>
<feature type="active site" description="Tele-phosphohistidine intermediate" evidence="1">
    <location>
        <position position="9"/>
    </location>
</feature>
<comment type="caution">
    <text evidence="3">The sequence shown here is derived from an EMBL/GenBank/DDBJ whole genome shotgun (WGS) entry which is preliminary data.</text>
</comment>
<dbReference type="PATRIC" id="fig|1423733.4.peg.163"/>
<dbReference type="PANTHER" id="PTHR48100">
    <property type="entry name" value="BROAD-SPECIFICITY PHOSPHATASE YOR283W-RELATED"/>
    <property type="match status" value="1"/>
</dbReference>
<evidence type="ECO:0000313" key="4">
    <source>
        <dbReference type="Proteomes" id="UP000051845"/>
    </source>
</evidence>
<accession>A0A0R2BDT8</accession>
<reference evidence="3 4" key="1">
    <citation type="journal article" date="2015" name="Genome Announc.">
        <title>Expanding the biotechnology potential of lactobacilli through comparative genomics of 213 strains and associated genera.</title>
        <authorList>
            <person name="Sun Z."/>
            <person name="Harris H.M."/>
            <person name="McCann A."/>
            <person name="Guo C."/>
            <person name="Argimon S."/>
            <person name="Zhang W."/>
            <person name="Yang X."/>
            <person name="Jeffery I.B."/>
            <person name="Cooney J.C."/>
            <person name="Kagawa T.F."/>
            <person name="Liu W."/>
            <person name="Song Y."/>
            <person name="Salvetti E."/>
            <person name="Wrobel A."/>
            <person name="Rasinkangas P."/>
            <person name="Parkhill J."/>
            <person name="Rea M.C."/>
            <person name="O'Sullivan O."/>
            <person name="Ritari J."/>
            <person name="Douillard F.P."/>
            <person name="Paul Ross R."/>
            <person name="Yang R."/>
            <person name="Briner A.E."/>
            <person name="Felis G.E."/>
            <person name="de Vos W.M."/>
            <person name="Barrangou R."/>
            <person name="Klaenhammer T.R."/>
            <person name="Caufield P.W."/>
            <person name="Cui Y."/>
            <person name="Zhang H."/>
            <person name="O'Toole P.W."/>
        </authorList>
    </citation>
    <scope>NUCLEOTIDE SEQUENCE [LARGE SCALE GENOMIC DNA]</scope>
    <source>
        <strain evidence="3 4">DSM 20515</strain>
    </source>
</reference>
<dbReference type="GO" id="GO:0005737">
    <property type="term" value="C:cytoplasm"/>
    <property type="evidence" value="ECO:0007669"/>
    <property type="project" value="TreeGrafter"/>
</dbReference>
<gene>
    <name evidence="3" type="ORF">FC82_GL000147</name>
</gene>
<dbReference type="GO" id="GO:0016791">
    <property type="term" value="F:phosphatase activity"/>
    <property type="evidence" value="ECO:0007669"/>
    <property type="project" value="TreeGrafter"/>
</dbReference>
<dbReference type="Gene3D" id="3.40.50.1240">
    <property type="entry name" value="Phosphoglycerate mutase-like"/>
    <property type="match status" value="1"/>
</dbReference>
<protein>
    <submittedName>
        <fullName evidence="3">Phosphoglycerate mutase</fullName>
    </submittedName>
</protein>
<dbReference type="RefSeq" id="WP_054760568.1">
    <property type="nucleotide sequence ID" value="NZ_AYYR01000082.1"/>
</dbReference>
<evidence type="ECO:0000313" key="3">
    <source>
        <dbReference type="EMBL" id="KRM74390.1"/>
    </source>
</evidence>
<dbReference type="InterPro" id="IPR013078">
    <property type="entry name" value="His_Pase_superF_clade-1"/>
</dbReference>
<dbReference type="SMART" id="SM00855">
    <property type="entry name" value="PGAM"/>
    <property type="match status" value="1"/>
</dbReference>
<dbReference type="AlphaFoldDB" id="A0A0R2BDT8"/>
<dbReference type="STRING" id="33960.TY91_09845"/>
<feature type="binding site" evidence="2">
    <location>
        <position position="59"/>
    </location>
    <ligand>
        <name>substrate</name>
    </ligand>
</feature>
<dbReference type="InterPro" id="IPR029033">
    <property type="entry name" value="His_PPase_superfam"/>
</dbReference>
<dbReference type="PANTHER" id="PTHR48100:SF1">
    <property type="entry name" value="HISTIDINE PHOSPHATASE FAMILY PROTEIN-RELATED"/>
    <property type="match status" value="1"/>
</dbReference>
<dbReference type="Pfam" id="PF00300">
    <property type="entry name" value="His_Phos_1"/>
    <property type="match status" value="1"/>
</dbReference>
<dbReference type="InterPro" id="IPR050275">
    <property type="entry name" value="PGM_Phosphatase"/>
</dbReference>
<dbReference type="CDD" id="cd07067">
    <property type="entry name" value="HP_PGM_like"/>
    <property type="match status" value="1"/>
</dbReference>
<dbReference type="SUPFAM" id="SSF53254">
    <property type="entry name" value="Phosphoglycerate mutase-like"/>
    <property type="match status" value="1"/>
</dbReference>
<proteinExistence type="predicted"/>
<feature type="active site" description="Proton donor/acceptor" evidence="1">
    <location>
        <position position="86"/>
    </location>
</feature>